<dbReference type="GeneID" id="4315843"/>
<dbReference type="RefSeq" id="XP_001208908.1">
    <property type="nucleotide sequence ID" value="XM_001208908.1"/>
</dbReference>
<dbReference type="AlphaFoldDB" id="Q0CXP1"/>
<evidence type="ECO:0000313" key="2">
    <source>
        <dbReference type="EMBL" id="EAU38300.1"/>
    </source>
</evidence>
<protein>
    <submittedName>
        <fullName evidence="2">Uncharacterized protein</fullName>
    </submittedName>
</protein>
<dbReference type="VEuPathDB" id="FungiDB:ATEG_01543"/>
<accession>Q0CXP1</accession>
<reference evidence="3" key="1">
    <citation type="submission" date="2005-09" db="EMBL/GenBank/DDBJ databases">
        <title>Annotation of the Aspergillus terreus NIH2624 genome.</title>
        <authorList>
            <person name="Birren B.W."/>
            <person name="Lander E.S."/>
            <person name="Galagan J.E."/>
            <person name="Nusbaum C."/>
            <person name="Devon K."/>
            <person name="Henn M."/>
            <person name="Ma L.-J."/>
            <person name="Jaffe D.B."/>
            <person name="Butler J."/>
            <person name="Alvarez P."/>
            <person name="Gnerre S."/>
            <person name="Grabherr M."/>
            <person name="Kleber M."/>
            <person name="Mauceli E.W."/>
            <person name="Brockman W."/>
            <person name="Rounsley S."/>
            <person name="Young S.K."/>
            <person name="LaButti K."/>
            <person name="Pushparaj V."/>
            <person name="DeCaprio D."/>
            <person name="Crawford M."/>
            <person name="Koehrsen M."/>
            <person name="Engels R."/>
            <person name="Montgomery P."/>
            <person name="Pearson M."/>
            <person name="Howarth C."/>
            <person name="Larson L."/>
            <person name="Luoma S."/>
            <person name="White J."/>
            <person name="Alvarado L."/>
            <person name="Kodira C.D."/>
            <person name="Zeng Q."/>
            <person name="Oleary S."/>
            <person name="Yandava C."/>
            <person name="Denning D.W."/>
            <person name="Nierman W.C."/>
            <person name="Milne T."/>
            <person name="Madden K."/>
        </authorList>
    </citation>
    <scope>NUCLEOTIDE SEQUENCE [LARGE SCALE GENOMIC DNA]</scope>
    <source>
        <strain evidence="3">NIH 2624 / FGSC A1156</strain>
    </source>
</reference>
<dbReference type="EMBL" id="CH476595">
    <property type="protein sequence ID" value="EAU38300.1"/>
    <property type="molecule type" value="Genomic_DNA"/>
</dbReference>
<evidence type="ECO:0000313" key="3">
    <source>
        <dbReference type="Proteomes" id="UP000007963"/>
    </source>
</evidence>
<sequence length="463" mass="48218">MGHRLLTGVQWLCPIGRSIHPSRRYVSTNPPNPRSTHRPTPISDPTTLRRDVHSRRRGRPFPAGAGAQDNLGGQATLRLGGVGRGVFEETGQDVAGVMLVGVEEGRLSVVVADGRIGAALEQDFDRRGVGQLRGDVQGGLAAGVCEGGVEAVGQQALEDGGVAMEGREVEGCPAGGVGGCEEGWVAAVFGVEGGQVAGGGGVEEEHVSGDGGGVVDVWREGRKCVGESLVDLLGPGDLGALLRLEESLGSLGQRGLVGITTARIVRLFGQLSLASLTSAEISHVRLSPSWSFNHAIVYPEHDISMSVGPGPSSAGLDGVPTDREWIAQTIGGGRSSDVPVVAPVYPYVDRPGGSRMARHGISELRYNAMLAGEGARGEVIRPAASVRLSCRGGLVVWLLSMDQIGLVSDAMAANEGSSTDEALFGVNTGDHGWCVLKLFPFKLNINPKRSWQMAGGPRSQSAQ</sequence>
<proteinExistence type="predicted"/>
<gene>
    <name evidence="2" type="ORF">ATEG_01543</name>
</gene>
<dbReference type="Proteomes" id="UP000007963">
    <property type="component" value="Unassembled WGS sequence"/>
</dbReference>
<evidence type="ECO:0000256" key="1">
    <source>
        <dbReference type="SAM" id="MobiDB-lite"/>
    </source>
</evidence>
<dbReference type="HOGENOM" id="CLU_590478_0_0_1"/>
<name>Q0CXP1_ASPTN</name>
<organism evidence="2 3">
    <name type="scientific">Aspergillus terreus (strain NIH 2624 / FGSC A1156)</name>
    <dbReference type="NCBI Taxonomy" id="341663"/>
    <lineage>
        <taxon>Eukaryota</taxon>
        <taxon>Fungi</taxon>
        <taxon>Dikarya</taxon>
        <taxon>Ascomycota</taxon>
        <taxon>Pezizomycotina</taxon>
        <taxon>Eurotiomycetes</taxon>
        <taxon>Eurotiomycetidae</taxon>
        <taxon>Eurotiales</taxon>
        <taxon>Aspergillaceae</taxon>
        <taxon>Aspergillus</taxon>
        <taxon>Aspergillus subgen. Circumdati</taxon>
    </lineage>
</organism>
<feature type="region of interest" description="Disordered" evidence="1">
    <location>
        <begin position="21"/>
        <end position="72"/>
    </location>
</feature>